<accession>A0ABY8DK42</accession>
<dbReference type="RefSeq" id="WP_280662277.1">
    <property type="nucleotide sequence ID" value="NZ_CP120374.1"/>
</dbReference>
<proteinExistence type="predicted"/>
<keyword evidence="3" id="KW-1185">Reference proteome</keyword>
<evidence type="ECO:0000313" key="2">
    <source>
        <dbReference type="EMBL" id="WEX90312.1"/>
    </source>
</evidence>
<reference evidence="2 3" key="1">
    <citation type="submission" date="2023-03" db="EMBL/GenBank/DDBJ databases">
        <authorList>
            <person name="Kaur S."/>
            <person name="Espinosa-Saiz D."/>
            <person name="Velazquez E."/>
            <person name="Menendez E."/>
            <person name="diCenzo G.C."/>
        </authorList>
    </citation>
    <scope>NUCLEOTIDE SEQUENCE [LARGE SCALE GENOMIC DNA]</scope>
    <source>
        <strain evidence="2 3">LMG 24692</strain>
    </source>
</reference>
<feature type="compositionally biased region" description="Basic and acidic residues" evidence="1">
    <location>
        <begin position="7"/>
        <end position="33"/>
    </location>
</feature>
<protein>
    <submittedName>
        <fullName evidence="2">Uncharacterized protein</fullName>
    </submittedName>
</protein>
<dbReference type="Proteomes" id="UP001229355">
    <property type="component" value="Chromosome 2"/>
</dbReference>
<feature type="region of interest" description="Disordered" evidence="1">
    <location>
        <begin position="1"/>
        <end position="33"/>
    </location>
</feature>
<dbReference type="EMBL" id="CP120374">
    <property type="protein sequence ID" value="WEX90312.1"/>
    <property type="molecule type" value="Genomic_DNA"/>
</dbReference>
<gene>
    <name evidence="2" type="ORF">PZN02_005685</name>
</gene>
<name>A0ABY8DK42_9HYPH</name>
<evidence type="ECO:0000256" key="1">
    <source>
        <dbReference type="SAM" id="MobiDB-lite"/>
    </source>
</evidence>
<organism evidence="2 3">
    <name type="scientific">Sinorhizobium garamanticum</name>
    <dbReference type="NCBI Taxonomy" id="680247"/>
    <lineage>
        <taxon>Bacteria</taxon>
        <taxon>Pseudomonadati</taxon>
        <taxon>Pseudomonadota</taxon>
        <taxon>Alphaproteobacteria</taxon>
        <taxon>Hyphomicrobiales</taxon>
        <taxon>Rhizobiaceae</taxon>
        <taxon>Sinorhizobium/Ensifer group</taxon>
        <taxon>Sinorhizobium</taxon>
    </lineage>
</organism>
<evidence type="ECO:0000313" key="3">
    <source>
        <dbReference type="Proteomes" id="UP001229355"/>
    </source>
</evidence>
<sequence>MPISKATDADKLRTERRQKPIADREDKPDETRETQWVRRDEENLRARESLFWRGIWMAVF</sequence>